<comment type="similarity">
    <text evidence="3">Belongs to the DNA gyrase inhibitor YacG family.</text>
</comment>
<dbReference type="Gene3D" id="3.30.50.10">
    <property type="entry name" value="Erythroid Transcription Factor GATA-1, subunit A"/>
    <property type="match status" value="1"/>
</dbReference>
<comment type="subunit">
    <text evidence="3">Interacts with GyrB.</text>
</comment>
<dbReference type="GO" id="GO:0006355">
    <property type="term" value="P:regulation of DNA-templated transcription"/>
    <property type="evidence" value="ECO:0007669"/>
    <property type="project" value="InterPro"/>
</dbReference>
<accession>A0A931NFT9</accession>
<comment type="caution">
    <text evidence="4">The sequence shown here is derived from an EMBL/GenBank/DDBJ whole genome shotgun (WGS) entry which is preliminary data.</text>
</comment>
<evidence type="ECO:0000256" key="2">
    <source>
        <dbReference type="ARBA" id="ARBA00022833"/>
    </source>
</evidence>
<dbReference type="RefSeq" id="WP_198109605.1">
    <property type="nucleotide sequence ID" value="NZ_JAEDAK010000002.1"/>
</dbReference>
<feature type="binding site" evidence="3">
    <location>
        <position position="35"/>
    </location>
    <ligand>
        <name>Zn(2+)</name>
        <dbReference type="ChEBI" id="CHEBI:29105"/>
    </ligand>
</feature>
<dbReference type="InterPro" id="IPR005584">
    <property type="entry name" value="DNA_gyrase_inhibitor_YacG"/>
</dbReference>
<gene>
    <name evidence="3" type="primary">yacG</name>
    <name evidence="4" type="ORF">I7X39_03630</name>
</gene>
<comment type="cofactor">
    <cofactor evidence="3">
        <name>Zn(2+)</name>
        <dbReference type="ChEBI" id="CHEBI:29105"/>
    </cofactor>
    <text evidence="3">Binds 1 zinc ion.</text>
</comment>
<evidence type="ECO:0000313" key="4">
    <source>
        <dbReference type="EMBL" id="MBH9575988.1"/>
    </source>
</evidence>
<dbReference type="SUPFAM" id="SSF57716">
    <property type="entry name" value="Glucocorticoid receptor-like (DNA-binding domain)"/>
    <property type="match status" value="1"/>
</dbReference>
<keyword evidence="2 3" id="KW-0862">Zinc</keyword>
<evidence type="ECO:0000313" key="5">
    <source>
        <dbReference type="Proteomes" id="UP000613266"/>
    </source>
</evidence>
<dbReference type="Proteomes" id="UP000613266">
    <property type="component" value="Unassembled WGS sequence"/>
</dbReference>
<dbReference type="GO" id="GO:0008270">
    <property type="term" value="F:zinc ion binding"/>
    <property type="evidence" value="ECO:0007669"/>
    <property type="project" value="UniProtKB-UniRule"/>
</dbReference>
<evidence type="ECO:0000256" key="3">
    <source>
        <dbReference type="HAMAP-Rule" id="MF_00649"/>
    </source>
</evidence>
<dbReference type="HAMAP" id="MF_00649">
    <property type="entry name" value="DNA_gyrase_inhibitor_YacG"/>
    <property type="match status" value="1"/>
</dbReference>
<dbReference type="GO" id="GO:0008657">
    <property type="term" value="F:DNA topoisomerase type II (double strand cut, ATP-hydrolyzing) inhibitor activity"/>
    <property type="evidence" value="ECO:0007669"/>
    <property type="project" value="UniProtKB-UniRule"/>
</dbReference>
<dbReference type="PANTHER" id="PTHR36150:SF1">
    <property type="entry name" value="DNA GYRASE INHIBITOR YACG"/>
    <property type="match status" value="1"/>
</dbReference>
<dbReference type="PANTHER" id="PTHR36150">
    <property type="entry name" value="DNA GYRASE INHIBITOR YACG"/>
    <property type="match status" value="1"/>
</dbReference>
<keyword evidence="1 3" id="KW-0479">Metal-binding</keyword>
<sequence>MSTSPPTRTVPCPTCRQPALFSPENRWRPFCSVRCREIDLGAWGDERFRVPAAPSSADEDDALQPD</sequence>
<name>A0A931NFT9_9BURK</name>
<evidence type="ECO:0000256" key="1">
    <source>
        <dbReference type="ARBA" id="ARBA00022723"/>
    </source>
</evidence>
<comment type="function">
    <text evidence="3">Inhibits all the catalytic activities of DNA gyrase by preventing its interaction with DNA. Acts by binding directly to the C-terminal domain of GyrB, which probably disrupts DNA binding by the gyrase.</text>
</comment>
<dbReference type="InterPro" id="IPR013088">
    <property type="entry name" value="Znf_NHR/GATA"/>
</dbReference>
<dbReference type="Pfam" id="PF03884">
    <property type="entry name" value="YacG"/>
    <property type="match status" value="1"/>
</dbReference>
<feature type="binding site" evidence="3">
    <location>
        <position position="31"/>
    </location>
    <ligand>
        <name>Zn(2+)</name>
        <dbReference type="ChEBI" id="CHEBI:29105"/>
    </ligand>
</feature>
<proteinExistence type="inferred from homology"/>
<protein>
    <recommendedName>
        <fullName evidence="3">DNA gyrase inhibitor YacG</fullName>
    </recommendedName>
</protein>
<dbReference type="AlphaFoldDB" id="A0A931NFT9"/>
<reference evidence="4" key="1">
    <citation type="submission" date="2020-12" db="EMBL/GenBank/DDBJ databases">
        <title>The genome sequence of Inhella sp. 1Y17.</title>
        <authorList>
            <person name="Liu Y."/>
        </authorList>
    </citation>
    <scope>NUCLEOTIDE SEQUENCE</scope>
    <source>
        <strain evidence="4">1Y17</strain>
    </source>
</reference>
<feature type="binding site" evidence="3">
    <location>
        <position position="15"/>
    </location>
    <ligand>
        <name>Zn(2+)</name>
        <dbReference type="ChEBI" id="CHEBI:29105"/>
    </ligand>
</feature>
<dbReference type="EMBL" id="JAEDAK010000002">
    <property type="protein sequence ID" value="MBH9575988.1"/>
    <property type="molecule type" value="Genomic_DNA"/>
</dbReference>
<organism evidence="4 5">
    <name type="scientific">Inhella proteolytica</name>
    <dbReference type="NCBI Taxonomy" id="2795029"/>
    <lineage>
        <taxon>Bacteria</taxon>
        <taxon>Pseudomonadati</taxon>
        <taxon>Pseudomonadota</taxon>
        <taxon>Betaproteobacteria</taxon>
        <taxon>Burkholderiales</taxon>
        <taxon>Sphaerotilaceae</taxon>
        <taxon>Inhella</taxon>
    </lineage>
</organism>
<keyword evidence="5" id="KW-1185">Reference proteome</keyword>
<feature type="binding site" evidence="3">
    <location>
        <position position="12"/>
    </location>
    <ligand>
        <name>Zn(2+)</name>
        <dbReference type="ChEBI" id="CHEBI:29105"/>
    </ligand>
</feature>